<dbReference type="Pfam" id="PF12698">
    <property type="entry name" value="ABC2_membrane_3"/>
    <property type="match status" value="1"/>
</dbReference>
<gene>
    <name evidence="7" type="ORF">H9964_04900</name>
</gene>
<feature type="transmembrane region" description="Helical" evidence="5">
    <location>
        <begin position="307"/>
        <end position="329"/>
    </location>
</feature>
<feature type="transmembrane region" description="Helical" evidence="5">
    <location>
        <begin position="270"/>
        <end position="295"/>
    </location>
</feature>
<dbReference type="GO" id="GO:0140359">
    <property type="term" value="F:ABC-type transporter activity"/>
    <property type="evidence" value="ECO:0007669"/>
    <property type="project" value="InterPro"/>
</dbReference>
<dbReference type="PANTHER" id="PTHR43471:SF3">
    <property type="entry name" value="ABC TRANSPORTER PERMEASE PROTEIN NATB"/>
    <property type="match status" value="1"/>
</dbReference>
<accession>A0A9D2G613</accession>
<evidence type="ECO:0000313" key="7">
    <source>
        <dbReference type="EMBL" id="HIZ72897.1"/>
    </source>
</evidence>
<sequence>MKLKALIQKEFQRFFRDPKLIVTLVLPGILIYFIYSLMGGLIWDEEKDYSYDVLVYGSSPAVEALFEGSLGDSLTLTRTEDKENAKAQVKAGSVTALVVFSDDFDNAVSNYDPMSGEKAPMVEIFYRSADDASAAFYTAATSLLSVYEGTISNAFDVNLGDEQYDFSSTSEVVMTILGGLLPFLVVTLIFSSCTSITLESVAGEKERGTLATILVTSVRRTDIALGKVLPLSCIAALGALSSFLGIALSMPKLMGLELGGMFVEYAFGDYILLLALIVSIVPLIVSAMTAISTYAKSVKEASSYTGVIMIVVMVLSLVSTFLSGIGDWVAAVPVLGTVVAVQRVLEGGAALLVGLIAIGINLVFTALLILLTARMLGSERIMFGK</sequence>
<evidence type="ECO:0000256" key="5">
    <source>
        <dbReference type="SAM" id="Phobius"/>
    </source>
</evidence>
<evidence type="ECO:0000256" key="3">
    <source>
        <dbReference type="ARBA" id="ARBA00022989"/>
    </source>
</evidence>
<evidence type="ECO:0000256" key="4">
    <source>
        <dbReference type="ARBA" id="ARBA00023136"/>
    </source>
</evidence>
<comment type="caution">
    <text evidence="7">The sequence shown here is derived from an EMBL/GenBank/DDBJ whole genome shotgun (WGS) entry which is preliminary data.</text>
</comment>
<dbReference type="GO" id="GO:0016020">
    <property type="term" value="C:membrane"/>
    <property type="evidence" value="ECO:0007669"/>
    <property type="project" value="UniProtKB-SubCell"/>
</dbReference>
<dbReference type="EMBL" id="DXBB01000071">
    <property type="protein sequence ID" value="HIZ72897.1"/>
    <property type="molecule type" value="Genomic_DNA"/>
</dbReference>
<dbReference type="PANTHER" id="PTHR43471">
    <property type="entry name" value="ABC TRANSPORTER PERMEASE"/>
    <property type="match status" value="1"/>
</dbReference>
<reference evidence="7" key="1">
    <citation type="journal article" date="2021" name="PeerJ">
        <title>Extensive microbial diversity within the chicken gut microbiome revealed by metagenomics and culture.</title>
        <authorList>
            <person name="Gilroy R."/>
            <person name="Ravi A."/>
            <person name="Getino M."/>
            <person name="Pursley I."/>
            <person name="Horton D.L."/>
            <person name="Alikhan N.F."/>
            <person name="Baker D."/>
            <person name="Gharbi K."/>
            <person name="Hall N."/>
            <person name="Watson M."/>
            <person name="Adriaenssens E.M."/>
            <person name="Foster-Nyarko E."/>
            <person name="Jarju S."/>
            <person name="Secka A."/>
            <person name="Antonio M."/>
            <person name="Oren A."/>
            <person name="Chaudhuri R.R."/>
            <person name="La Ragione R."/>
            <person name="Hildebrand F."/>
            <person name="Pallen M.J."/>
        </authorList>
    </citation>
    <scope>NUCLEOTIDE SEQUENCE</scope>
    <source>
        <strain evidence="7">ChiW7-2402</strain>
    </source>
</reference>
<keyword evidence="3 5" id="KW-1133">Transmembrane helix</keyword>
<feature type="transmembrane region" description="Helical" evidence="5">
    <location>
        <begin position="228"/>
        <end position="250"/>
    </location>
</feature>
<keyword evidence="2 5" id="KW-0812">Transmembrane</keyword>
<comment type="subcellular location">
    <subcellularLocation>
        <location evidence="1">Membrane</location>
        <topology evidence="1">Multi-pass membrane protein</topology>
    </subcellularLocation>
</comment>
<feature type="transmembrane region" description="Helical" evidence="5">
    <location>
        <begin position="172"/>
        <end position="198"/>
    </location>
</feature>
<feature type="transmembrane region" description="Helical" evidence="5">
    <location>
        <begin position="349"/>
        <end position="373"/>
    </location>
</feature>
<dbReference type="AlphaFoldDB" id="A0A9D2G613"/>
<evidence type="ECO:0000259" key="6">
    <source>
        <dbReference type="Pfam" id="PF12698"/>
    </source>
</evidence>
<name>A0A9D2G613_9FIRM</name>
<feature type="transmembrane region" description="Helical" evidence="5">
    <location>
        <begin position="20"/>
        <end position="43"/>
    </location>
</feature>
<feature type="domain" description="ABC-2 type transporter transmembrane" evidence="6">
    <location>
        <begin position="20"/>
        <end position="372"/>
    </location>
</feature>
<evidence type="ECO:0000313" key="8">
    <source>
        <dbReference type="Proteomes" id="UP000824102"/>
    </source>
</evidence>
<protein>
    <submittedName>
        <fullName evidence="7">ABC transporter permease subunit</fullName>
    </submittedName>
</protein>
<organism evidence="7 8">
    <name type="scientific">Candidatus Gallimonas intestinavium</name>
    <dbReference type="NCBI Taxonomy" id="2838603"/>
    <lineage>
        <taxon>Bacteria</taxon>
        <taxon>Bacillati</taxon>
        <taxon>Bacillota</taxon>
        <taxon>Clostridia</taxon>
        <taxon>Candidatus Gallimonas</taxon>
    </lineage>
</organism>
<keyword evidence="4 5" id="KW-0472">Membrane</keyword>
<proteinExistence type="predicted"/>
<evidence type="ECO:0000256" key="2">
    <source>
        <dbReference type="ARBA" id="ARBA00022692"/>
    </source>
</evidence>
<reference evidence="7" key="2">
    <citation type="submission" date="2021-04" db="EMBL/GenBank/DDBJ databases">
        <authorList>
            <person name="Gilroy R."/>
        </authorList>
    </citation>
    <scope>NUCLEOTIDE SEQUENCE</scope>
    <source>
        <strain evidence="7">ChiW7-2402</strain>
    </source>
</reference>
<dbReference type="Proteomes" id="UP000824102">
    <property type="component" value="Unassembled WGS sequence"/>
</dbReference>
<dbReference type="InterPro" id="IPR013525">
    <property type="entry name" value="ABC2_TM"/>
</dbReference>
<evidence type="ECO:0000256" key="1">
    <source>
        <dbReference type="ARBA" id="ARBA00004141"/>
    </source>
</evidence>